<evidence type="ECO:0000313" key="1">
    <source>
        <dbReference type="EMBL" id="QHU34292.1"/>
    </source>
</evidence>
<dbReference type="AlphaFoldDB" id="A0A6C0LYG4"/>
<dbReference type="EMBL" id="MN740568">
    <property type="protein sequence ID" value="QHU34292.1"/>
    <property type="molecule type" value="Genomic_DNA"/>
</dbReference>
<name>A0A6C0LYG4_9ZZZZ</name>
<accession>A0A6C0LYG4</accession>
<proteinExistence type="predicted"/>
<sequence length="129" mass="14220">MSSNISASDLKWTAEEVEEMDANAWAAVETSDIVNAIHAARAVWSVAIETANAEKADADVARRRELEGVQNGNRIRQAAVRSEVKTAWAADVARRELEGIQHGNRLRQTLKKVNVVVKEKEKTDADVIV</sequence>
<organism evidence="1">
    <name type="scientific">viral metagenome</name>
    <dbReference type="NCBI Taxonomy" id="1070528"/>
    <lineage>
        <taxon>unclassified sequences</taxon>
        <taxon>metagenomes</taxon>
        <taxon>organismal metagenomes</taxon>
    </lineage>
</organism>
<reference evidence="1" key="1">
    <citation type="journal article" date="2020" name="Nature">
        <title>Giant virus diversity and host interactions through global metagenomics.</title>
        <authorList>
            <person name="Schulz F."/>
            <person name="Roux S."/>
            <person name="Paez-Espino D."/>
            <person name="Jungbluth S."/>
            <person name="Walsh D.A."/>
            <person name="Denef V.J."/>
            <person name="McMahon K.D."/>
            <person name="Konstantinidis K.T."/>
            <person name="Eloe-Fadrosh E.A."/>
            <person name="Kyrpides N.C."/>
            <person name="Woyke T."/>
        </authorList>
    </citation>
    <scope>NUCLEOTIDE SEQUENCE</scope>
    <source>
        <strain evidence="1">GVMAG-S-1016713-123</strain>
    </source>
</reference>
<protein>
    <submittedName>
        <fullName evidence="1">Uncharacterized protein</fullName>
    </submittedName>
</protein>